<dbReference type="EMBL" id="CAJNOR010000129">
    <property type="protein sequence ID" value="CAF0809459.1"/>
    <property type="molecule type" value="Genomic_DNA"/>
</dbReference>
<organism evidence="12 13">
    <name type="scientific">Adineta ricciae</name>
    <name type="common">Rotifer</name>
    <dbReference type="NCBI Taxonomy" id="249248"/>
    <lineage>
        <taxon>Eukaryota</taxon>
        <taxon>Metazoa</taxon>
        <taxon>Spiralia</taxon>
        <taxon>Gnathifera</taxon>
        <taxon>Rotifera</taxon>
        <taxon>Eurotatoria</taxon>
        <taxon>Bdelloidea</taxon>
        <taxon>Adinetida</taxon>
        <taxon>Adinetidae</taxon>
        <taxon>Adineta</taxon>
    </lineage>
</organism>
<evidence type="ECO:0000313" key="12">
    <source>
        <dbReference type="EMBL" id="CAF0809459.1"/>
    </source>
</evidence>
<evidence type="ECO:0000256" key="8">
    <source>
        <dbReference type="ARBA" id="ARBA00031195"/>
    </source>
</evidence>
<keyword evidence="6" id="KW-0276">Fatty acid metabolism</keyword>
<reference evidence="12" key="1">
    <citation type="submission" date="2021-02" db="EMBL/GenBank/DDBJ databases">
        <authorList>
            <person name="Nowell W R."/>
        </authorList>
    </citation>
    <scope>NUCLEOTIDE SEQUENCE</scope>
</reference>
<keyword evidence="13" id="KW-1185">Reference proteome</keyword>
<comment type="similarity">
    <text evidence="2">Belongs to the AB hydrolase superfamily. AB hydrolase 2 family.</text>
</comment>
<dbReference type="InterPro" id="IPR003140">
    <property type="entry name" value="PLipase/COase/thioEstase"/>
</dbReference>
<comment type="subcellular location">
    <subcellularLocation>
        <location evidence="1">Cytoplasm</location>
    </subcellularLocation>
</comment>
<dbReference type="PANTHER" id="PTHR10655">
    <property type="entry name" value="LYSOPHOSPHOLIPASE-RELATED"/>
    <property type="match status" value="1"/>
</dbReference>
<evidence type="ECO:0000256" key="1">
    <source>
        <dbReference type="ARBA" id="ARBA00004496"/>
    </source>
</evidence>
<keyword evidence="5" id="KW-0378">Hydrolase</keyword>
<feature type="domain" description="Phospholipase/carboxylesterase/thioesterase" evidence="11">
    <location>
        <begin position="40"/>
        <end position="258"/>
    </location>
</feature>
<evidence type="ECO:0000256" key="2">
    <source>
        <dbReference type="ARBA" id="ARBA00006499"/>
    </source>
</evidence>
<sequence length="266" mass="29418">MTLGLACFGTIIYRSMSRISSSISQSDKKSMTSIKMNKPSAIIPATDKHTASLIFLHGLGDVGESWLEVFDMYNIPQTVRHVKFIFPTAPIRRITLNNGMPMTGWFDAFGLNRSSKEDQNGILEASTYVNSLVEEEIRNGISSERIMIGGFSQGGAAALHTALTTPHLLAGVLALSTWLPLSSAFPDALVAGDKKLNLPILQCHGNRDPVVEIQWGRMTEGLFKTMGFKEYVFKEYRGMVHSSSDEEIHDVVDFIQKYLPKSGNKD</sequence>
<evidence type="ECO:0000256" key="3">
    <source>
        <dbReference type="ARBA" id="ARBA00012423"/>
    </source>
</evidence>
<dbReference type="Proteomes" id="UP000663828">
    <property type="component" value="Unassembled WGS sequence"/>
</dbReference>
<comment type="catalytic activity">
    <reaction evidence="10">
        <text>1-hexadecanoyl-sn-glycero-3-phosphocholine + H2O = sn-glycerol 3-phosphocholine + hexadecanoate + H(+)</text>
        <dbReference type="Rhea" id="RHEA:40435"/>
        <dbReference type="ChEBI" id="CHEBI:7896"/>
        <dbReference type="ChEBI" id="CHEBI:15377"/>
        <dbReference type="ChEBI" id="CHEBI:15378"/>
        <dbReference type="ChEBI" id="CHEBI:16870"/>
        <dbReference type="ChEBI" id="CHEBI:72998"/>
    </reaction>
    <physiologicalReaction direction="left-to-right" evidence="10">
        <dbReference type="Rhea" id="RHEA:40436"/>
    </physiologicalReaction>
</comment>
<dbReference type="SUPFAM" id="SSF53474">
    <property type="entry name" value="alpha/beta-Hydrolases"/>
    <property type="match status" value="1"/>
</dbReference>
<evidence type="ECO:0000256" key="10">
    <source>
        <dbReference type="ARBA" id="ARBA00048656"/>
    </source>
</evidence>
<protein>
    <recommendedName>
        <fullName evidence="3">palmitoyl-protein hydrolase</fullName>
        <ecNumber evidence="3">3.1.2.22</ecNumber>
    </recommendedName>
    <alternativeName>
        <fullName evidence="8">Palmitoyl-protein hydrolase</fullName>
    </alternativeName>
</protein>
<dbReference type="Gene3D" id="3.40.50.1820">
    <property type="entry name" value="alpha/beta hydrolase"/>
    <property type="match status" value="1"/>
</dbReference>
<dbReference type="GO" id="GO:0006631">
    <property type="term" value="P:fatty acid metabolic process"/>
    <property type="evidence" value="ECO:0007669"/>
    <property type="project" value="UniProtKB-KW"/>
</dbReference>
<name>A0A813T9I5_ADIRI</name>
<keyword evidence="4" id="KW-0963">Cytoplasm</keyword>
<evidence type="ECO:0000256" key="9">
    <source>
        <dbReference type="ARBA" id="ARBA00047337"/>
    </source>
</evidence>
<dbReference type="GO" id="GO:0005737">
    <property type="term" value="C:cytoplasm"/>
    <property type="evidence" value="ECO:0007669"/>
    <property type="project" value="UniProtKB-SubCell"/>
</dbReference>
<comment type="catalytic activity">
    <reaction evidence="9">
        <text>S-hexadecanoyl-L-cysteinyl-[protein] + H2O = L-cysteinyl-[protein] + hexadecanoate + H(+)</text>
        <dbReference type="Rhea" id="RHEA:19233"/>
        <dbReference type="Rhea" id="RHEA-COMP:10131"/>
        <dbReference type="Rhea" id="RHEA-COMP:11032"/>
        <dbReference type="ChEBI" id="CHEBI:7896"/>
        <dbReference type="ChEBI" id="CHEBI:15377"/>
        <dbReference type="ChEBI" id="CHEBI:15378"/>
        <dbReference type="ChEBI" id="CHEBI:29950"/>
        <dbReference type="ChEBI" id="CHEBI:74151"/>
        <dbReference type="EC" id="3.1.2.22"/>
    </reaction>
</comment>
<dbReference type="InterPro" id="IPR050565">
    <property type="entry name" value="LYPA1-2/EST-like"/>
</dbReference>
<keyword evidence="7" id="KW-0443">Lipid metabolism</keyword>
<gene>
    <name evidence="12" type="ORF">XAT740_LOCUS3386</name>
</gene>
<evidence type="ECO:0000259" key="11">
    <source>
        <dbReference type="Pfam" id="PF02230"/>
    </source>
</evidence>
<evidence type="ECO:0000256" key="5">
    <source>
        <dbReference type="ARBA" id="ARBA00022801"/>
    </source>
</evidence>
<proteinExistence type="inferred from homology"/>
<dbReference type="FunFam" id="3.40.50.1820:FF:000010">
    <property type="entry name" value="Acyl-protein thioesterase 2"/>
    <property type="match status" value="1"/>
</dbReference>
<accession>A0A813T9I5</accession>
<dbReference type="EC" id="3.1.2.22" evidence="3"/>
<dbReference type="PANTHER" id="PTHR10655:SF68">
    <property type="entry name" value="PALMITOYL-PROTEIN HYDROLASE"/>
    <property type="match status" value="1"/>
</dbReference>
<dbReference type="InterPro" id="IPR029058">
    <property type="entry name" value="AB_hydrolase_fold"/>
</dbReference>
<evidence type="ECO:0000256" key="6">
    <source>
        <dbReference type="ARBA" id="ARBA00022832"/>
    </source>
</evidence>
<evidence type="ECO:0000256" key="4">
    <source>
        <dbReference type="ARBA" id="ARBA00022490"/>
    </source>
</evidence>
<comment type="caution">
    <text evidence="12">The sequence shown here is derived from an EMBL/GenBank/DDBJ whole genome shotgun (WGS) entry which is preliminary data.</text>
</comment>
<evidence type="ECO:0000313" key="13">
    <source>
        <dbReference type="Proteomes" id="UP000663828"/>
    </source>
</evidence>
<dbReference type="Pfam" id="PF02230">
    <property type="entry name" value="Abhydrolase_2"/>
    <property type="match status" value="1"/>
</dbReference>
<dbReference type="GO" id="GO:0052689">
    <property type="term" value="F:carboxylic ester hydrolase activity"/>
    <property type="evidence" value="ECO:0007669"/>
    <property type="project" value="TreeGrafter"/>
</dbReference>
<dbReference type="GO" id="GO:0008474">
    <property type="term" value="F:palmitoyl-(protein) hydrolase activity"/>
    <property type="evidence" value="ECO:0007669"/>
    <property type="project" value="UniProtKB-EC"/>
</dbReference>
<dbReference type="AlphaFoldDB" id="A0A813T9I5"/>
<evidence type="ECO:0000256" key="7">
    <source>
        <dbReference type="ARBA" id="ARBA00023098"/>
    </source>
</evidence>